<feature type="domain" description="Novel STAND NTPase 1" evidence="1">
    <location>
        <begin position="175"/>
        <end position="315"/>
    </location>
</feature>
<dbReference type="Proteomes" id="UP001215598">
    <property type="component" value="Unassembled WGS sequence"/>
</dbReference>
<reference evidence="2" key="1">
    <citation type="submission" date="2023-03" db="EMBL/GenBank/DDBJ databases">
        <title>Massive genome expansion in bonnet fungi (Mycena s.s.) driven by repeated elements and novel gene families across ecological guilds.</title>
        <authorList>
            <consortium name="Lawrence Berkeley National Laboratory"/>
            <person name="Harder C.B."/>
            <person name="Miyauchi S."/>
            <person name="Viragh M."/>
            <person name="Kuo A."/>
            <person name="Thoen E."/>
            <person name="Andreopoulos B."/>
            <person name="Lu D."/>
            <person name="Skrede I."/>
            <person name="Drula E."/>
            <person name="Henrissat B."/>
            <person name="Morin E."/>
            <person name="Kohler A."/>
            <person name="Barry K."/>
            <person name="LaButti K."/>
            <person name="Morin E."/>
            <person name="Salamov A."/>
            <person name="Lipzen A."/>
            <person name="Mereny Z."/>
            <person name="Hegedus B."/>
            <person name="Baldrian P."/>
            <person name="Stursova M."/>
            <person name="Weitz H."/>
            <person name="Taylor A."/>
            <person name="Grigoriev I.V."/>
            <person name="Nagy L.G."/>
            <person name="Martin F."/>
            <person name="Kauserud H."/>
        </authorList>
    </citation>
    <scope>NUCLEOTIDE SEQUENCE</scope>
    <source>
        <strain evidence="2">CBHHK182m</strain>
    </source>
</reference>
<organism evidence="2 3">
    <name type="scientific">Mycena metata</name>
    <dbReference type="NCBI Taxonomy" id="1033252"/>
    <lineage>
        <taxon>Eukaryota</taxon>
        <taxon>Fungi</taxon>
        <taxon>Dikarya</taxon>
        <taxon>Basidiomycota</taxon>
        <taxon>Agaricomycotina</taxon>
        <taxon>Agaricomycetes</taxon>
        <taxon>Agaricomycetidae</taxon>
        <taxon>Agaricales</taxon>
        <taxon>Marasmiineae</taxon>
        <taxon>Mycenaceae</taxon>
        <taxon>Mycena</taxon>
    </lineage>
</organism>
<dbReference type="PANTHER" id="PTHR47691">
    <property type="entry name" value="REGULATOR-RELATED"/>
    <property type="match status" value="1"/>
</dbReference>
<protein>
    <recommendedName>
        <fullName evidence="1">Novel STAND NTPase 1 domain-containing protein</fullName>
    </recommendedName>
</protein>
<accession>A0AAD7HAY9</accession>
<dbReference type="Gene3D" id="3.40.50.300">
    <property type="entry name" value="P-loop containing nucleotide triphosphate hydrolases"/>
    <property type="match status" value="1"/>
</dbReference>
<dbReference type="InterPro" id="IPR011990">
    <property type="entry name" value="TPR-like_helical_dom_sf"/>
</dbReference>
<sequence>MPRQPTVNRVHLNNISKCVATTANTLDVLVDTLNISGLEAISNTTQSLLELVQAVKQNKDECAELMGQTHELLKAIIRGELSVLLKDCKTGLQQGFDFFQIKTVDIMSNVKEMQDQAQLKHQEVLDILEAMSSSDSASSVCGHILQEYQLTAGQISKMYSGSFASSNSISMLPAEPKIFHGRDSELADILKLFSQGTPRIAILGAGGMGKTCLARIVLHHEEITTKYHGNRSFVTCDTASSKLQLAGLIGAHLGLKPGKDLTQAVLQHLSSSPPTLLILDNLETVWESTKSRKEVEELLSLLTEISSLALLITMRGAERPSKVQWTRPFLPPLSPLAHDAARKMFMDIADDKHSLEEVDQVLSLTDNMPLSISLLAHLVDVEGCNQILSRWQTEKTSLISKGYDRRSNLELSISLSLSSPRITSMPQSQDLLALLSMLPDGLSDIELNQTKFPINDILGCKATLLRTTLAYNEDHKRLRVLAPIREYMGRLFPPTDQMIQPLLKHFHELLESYIATVGTKFGMLPIDRIASNYTNIQNILHNGLRQEYPNVVDVIYCACRFNHFSWRIGRGATTLLEDISNLLPSLGDHQLKGYIITQLFTSWRNHPTSHPDSLIVEALNHFKYFDDADLQGYYYIQHNSIPTALQHIQSALSIAQADRNLRRQCDALNTLGQLEIHAGDHAAGRAHAHEVQRLAKLSGDLWREARALYNEAICLASLGEYPECIAQSSRGRAILGLCGLSHGDLDYSLMAIQAEVHKFKSEYVKAHNIQNQLQDTANATYQHAYGLMNIAEIEVLMGVSKTEIQKKIETSQVIFRASKNTMLTIACDATQADLNLREGDMSSTLFCKCLQLGKYSEVVSYCLERLADIRRWEGSRHPTFWPAVFLAHSLKAKERLGIYKALQFLGDVFLRENDEATSISLFTLALEGFTQMDVHRSRAECMIQLGDISNKHGALLRALEFWETARPLFECSSQAKRVQHIDTRLAGIGGDVKEQYKQNLARVTELNTPTRMVEEVDVDLFEDKLKKEEVGLVAV</sequence>
<name>A0AAD7HAY9_9AGAR</name>
<dbReference type="AlphaFoldDB" id="A0AAD7HAY9"/>
<evidence type="ECO:0000313" key="3">
    <source>
        <dbReference type="Proteomes" id="UP001215598"/>
    </source>
</evidence>
<dbReference type="Gene3D" id="1.25.40.10">
    <property type="entry name" value="Tetratricopeptide repeat domain"/>
    <property type="match status" value="2"/>
</dbReference>
<comment type="caution">
    <text evidence="2">The sequence shown here is derived from an EMBL/GenBank/DDBJ whole genome shotgun (WGS) entry which is preliminary data.</text>
</comment>
<proteinExistence type="predicted"/>
<dbReference type="Pfam" id="PF20703">
    <property type="entry name" value="nSTAND1"/>
    <property type="match status" value="1"/>
</dbReference>
<evidence type="ECO:0000259" key="1">
    <source>
        <dbReference type="Pfam" id="PF20703"/>
    </source>
</evidence>
<dbReference type="SUPFAM" id="SSF48452">
    <property type="entry name" value="TPR-like"/>
    <property type="match status" value="1"/>
</dbReference>
<evidence type="ECO:0000313" key="2">
    <source>
        <dbReference type="EMBL" id="KAJ7715955.1"/>
    </source>
</evidence>
<gene>
    <name evidence="2" type="ORF">B0H16DRAFT_1477039</name>
</gene>
<dbReference type="EMBL" id="JARKIB010000299">
    <property type="protein sequence ID" value="KAJ7715955.1"/>
    <property type="molecule type" value="Genomic_DNA"/>
</dbReference>
<keyword evidence="3" id="KW-1185">Reference proteome</keyword>
<dbReference type="InterPro" id="IPR027417">
    <property type="entry name" value="P-loop_NTPase"/>
</dbReference>
<dbReference type="SUPFAM" id="SSF52540">
    <property type="entry name" value="P-loop containing nucleoside triphosphate hydrolases"/>
    <property type="match status" value="1"/>
</dbReference>
<dbReference type="InterPro" id="IPR049052">
    <property type="entry name" value="nSTAND1"/>
</dbReference>
<dbReference type="PANTHER" id="PTHR47691:SF3">
    <property type="entry name" value="HTH-TYPE TRANSCRIPTIONAL REGULATOR RV0890C-RELATED"/>
    <property type="match status" value="1"/>
</dbReference>